<comment type="caution">
    <text evidence="5">The sequence shown here is derived from an EMBL/GenBank/DDBJ whole genome shotgun (WGS) entry which is preliminary data.</text>
</comment>
<proteinExistence type="inferred from homology"/>
<evidence type="ECO:0000256" key="2">
    <source>
        <dbReference type="ARBA" id="ARBA00022729"/>
    </source>
</evidence>
<dbReference type="Pfam" id="PF07678">
    <property type="entry name" value="TED_complement"/>
    <property type="match status" value="1"/>
</dbReference>
<dbReference type="Gene3D" id="2.60.40.1930">
    <property type="match status" value="1"/>
</dbReference>
<feature type="domain" description="Alpha-2-macroglobulin" evidence="4">
    <location>
        <begin position="1176"/>
        <end position="1267"/>
    </location>
</feature>
<dbReference type="InterPro" id="IPR051802">
    <property type="entry name" value="YfhM-like"/>
</dbReference>
<dbReference type="InterPro" id="IPR011625">
    <property type="entry name" value="A2M_N_BRD"/>
</dbReference>
<protein>
    <submittedName>
        <fullName evidence="5">MG2 domain-containing protein</fullName>
    </submittedName>
</protein>
<dbReference type="PANTHER" id="PTHR40094">
    <property type="entry name" value="ALPHA-2-MACROGLOBULIN HOMOLOG"/>
    <property type="match status" value="1"/>
</dbReference>
<dbReference type="InterPro" id="IPR008930">
    <property type="entry name" value="Terpenoid_cyclase/PrenylTrfase"/>
</dbReference>
<dbReference type="Pfam" id="PF00207">
    <property type="entry name" value="A2M"/>
    <property type="match status" value="1"/>
</dbReference>
<keyword evidence="2" id="KW-0732">Signal</keyword>
<dbReference type="InterPro" id="IPR041246">
    <property type="entry name" value="Bact_MG10"/>
</dbReference>
<dbReference type="InterPro" id="IPR002890">
    <property type="entry name" value="MG2"/>
</dbReference>
<evidence type="ECO:0000259" key="4">
    <source>
        <dbReference type="SMART" id="SM01360"/>
    </source>
</evidence>
<dbReference type="PANTHER" id="PTHR40094:SF1">
    <property type="entry name" value="UBIQUITIN DOMAIN-CONTAINING PROTEIN"/>
    <property type="match status" value="1"/>
</dbReference>
<reference evidence="6" key="1">
    <citation type="journal article" date="2019" name="Int. J. Syst. Evol. Microbiol.">
        <title>The Global Catalogue of Microorganisms (GCM) 10K type strain sequencing project: providing services to taxonomists for standard genome sequencing and annotation.</title>
        <authorList>
            <consortium name="The Broad Institute Genomics Platform"/>
            <consortium name="The Broad Institute Genome Sequencing Center for Infectious Disease"/>
            <person name="Wu L."/>
            <person name="Ma J."/>
        </authorList>
    </citation>
    <scope>NUCLEOTIDE SEQUENCE [LARGE SCALE GENOMIC DNA]</scope>
    <source>
        <strain evidence="6">CCUG 62114</strain>
    </source>
</reference>
<dbReference type="Pfam" id="PF17972">
    <property type="entry name" value="bMG5"/>
    <property type="match status" value="1"/>
</dbReference>
<dbReference type="Proteomes" id="UP001596997">
    <property type="component" value="Unassembled WGS sequence"/>
</dbReference>
<dbReference type="Pfam" id="PF17973">
    <property type="entry name" value="bMG10"/>
    <property type="match status" value="1"/>
</dbReference>
<dbReference type="Pfam" id="PF01835">
    <property type="entry name" value="MG2"/>
    <property type="match status" value="1"/>
</dbReference>
<organism evidence="5 6">
    <name type="scientific">Pseudofulvibacter geojedonensis</name>
    <dbReference type="NCBI Taxonomy" id="1123758"/>
    <lineage>
        <taxon>Bacteria</taxon>
        <taxon>Pseudomonadati</taxon>
        <taxon>Bacteroidota</taxon>
        <taxon>Flavobacteriia</taxon>
        <taxon>Flavobacteriales</taxon>
        <taxon>Flavobacteriaceae</taxon>
        <taxon>Pseudofulvibacter</taxon>
    </lineage>
</organism>
<dbReference type="EMBL" id="JBHTJM010000011">
    <property type="protein sequence ID" value="MFD0965191.1"/>
    <property type="molecule type" value="Genomic_DNA"/>
</dbReference>
<gene>
    <name evidence="5" type="ORF">ACFQ1O_14330</name>
</gene>
<feature type="domain" description="Alpha-2-macroglobulin bait region" evidence="3">
    <location>
        <begin position="971"/>
        <end position="1113"/>
    </location>
</feature>
<dbReference type="SMART" id="SM01359">
    <property type="entry name" value="A2M_N_2"/>
    <property type="match status" value="1"/>
</dbReference>
<dbReference type="InterPro" id="IPR041462">
    <property type="entry name" value="Bact_A2M_MG6"/>
</dbReference>
<name>A0ABW3I5L3_9FLAO</name>
<dbReference type="SMART" id="SM01419">
    <property type="entry name" value="Thiol-ester_cl"/>
    <property type="match status" value="1"/>
</dbReference>
<accession>A0ABW3I5L3</accession>
<evidence type="ECO:0000259" key="3">
    <source>
        <dbReference type="SMART" id="SM01359"/>
    </source>
</evidence>
<dbReference type="InterPro" id="IPR047565">
    <property type="entry name" value="Alpha-macroglob_thiol-ester_cl"/>
</dbReference>
<dbReference type="Gene3D" id="1.50.10.20">
    <property type="match status" value="1"/>
</dbReference>
<comment type="similarity">
    <text evidence="1">Belongs to the protease inhibitor I39 (alpha-2-macroglobulin) family. Bacterial alpha-2-macroglobulin subfamily.</text>
</comment>
<dbReference type="InterPro" id="IPR001599">
    <property type="entry name" value="Macroglobln_a2"/>
</dbReference>
<dbReference type="Pfam" id="PF11974">
    <property type="entry name" value="bMG3"/>
    <property type="match status" value="1"/>
</dbReference>
<dbReference type="Pfam" id="PF07703">
    <property type="entry name" value="A2M_BRD"/>
    <property type="match status" value="1"/>
</dbReference>
<evidence type="ECO:0000313" key="5">
    <source>
        <dbReference type="EMBL" id="MFD0965191.1"/>
    </source>
</evidence>
<dbReference type="InterPro" id="IPR041203">
    <property type="entry name" value="Bact_A2M_MG5"/>
</dbReference>
<evidence type="ECO:0000256" key="1">
    <source>
        <dbReference type="ARBA" id="ARBA00010556"/>
    </source>
</evidence>
<dbReference type="SMART" id="SM01360">
    <property type="entry name" value="A2M"/>
    <property type="match status" value="1"/>
</dbReference>
<dbReference type="SUPFAM" id="SSF48239">
    <property type="entry name" value="Terpenoid cyclases/Protein prenyltransferases"/>
    <property type="match status" value="1"/>
</dbReference>
<dbReference type="InterPro" id="IPR011626">
    <property type="entry name" value="Alpha-macroglobulin_TED"/>
</dbReference>
<dbReference type="Pfam" id="PF17962">
    <property type="entry name" value="bMG6"/>
    <property type="match status" value="1"/>
</dbReference>
<keyword evidence="6" id="KW-1185">Reference proteome</keyword>
<dbReference type="CDD" id="cd02891">
    <property type="entry name" value="A2M_like"/>
    <property type="match status" value="1"/>
</dbReference>
<dbReference type="InterPro" id="IPR021868">
    <property type="entry name" value="Alpha_2_Macroglob_MG3"/>
</dbReference>
<sequence>MLALVMLAGCKKQPQNVESSNKYNFKEYVSDVSSGIISRKSEVRMVLVKPVEEWTNNLELDHSMFSVSPAVKGKWVALNNRTISFQPEDGFKEDTEYVFTIKLNQFQKVEDETLNNFVFKVKTIKQDFIVTTNNLQSYSKDWQYLVGNIKTSDVLSLEEAKKLLKVTQKGNSLAVKFDEEYKEGKYFTYTIDSIQRFDDDSEIKISYDGSAINVDQKESFDYTIIGKNNFQVVSVDVVNGDKQYLALNFSDPLKKNQDFNGLVTVQGTKNLKYSVDGNVLKIYANKTLKGNLDVEVFQGIASLEGYKLKNSFQQKVAFEQQKPEVKLLHSGTILPTSKDLKFNFESVNLKAVDVMVFKVYESNVLQFLQNNNLSGNNSLKQVARPIAKKTINLEKRKSGNLSQWNAFAVDLQKIIKADPGAIYRVQLSFRKAYSLYKCDSESNTDEEEEEINFDEEDVEDSNWDYGGYYYDDYYDNYGYSWRERDNPCDHSYYRNKKVSANVLASNLGVTVKKGMNNSYFVAVSDIITTNPVAGAKVSFYNYQQQLIGESTTDEEGMAIYDSEKPAFFAVAKKNNQYTYVKLADGNALSVSKYDVSGVRLKKGLKGFIYGERGVWRPGDTLFLSFMLNDKANKLPKGHPVKFELLDPQGSVTHREIATEGLNNFYRFTISTDADATTGNWLAKVSVGGAQFTKRIKIETIKPNRLKIKAGFDTEMITSANPVKGDIAVTWLHGAIAKNLKTDVTVKFNQKTTSFKNFSDYTFDDLARRFSSEDFTVFRGKVNEEGKASFDFEPQLDKKSPGMLRAVFMTKVYENGGDFSTDVFSKDYSPYNSYVGLSTPKGDRARNMLLTDTKHRFDVATVNEEGKPVAVRDLEVKIYKVNNRWWWNASNANLSQYDGSSYRETVFSKTISTKSNGKGSFNFELKYPSWGRYLVRIVNKQSGHATSKMVFIDWPGWAGKARKGNPDEATMLVFKSDKDTYNVGEKATVTFPSSENGNALVTIENGTEVLQSFWVNTEKGNTRFDIDITPEMAPNVYINIAAIQEHASTLNDLPIRRYGITGINVENPATRLYPEITMPSVLQPEQETTVKVKEKNGKPMTYSIAVVDEGLLDLTRFKTPDPWKAFYAKEALGVKTWDVYDDIVGAYGGRINQVFSIGGDGMMAGSKNKKANRFKPVVIYLGPFELGKGQTKSHKIKLPKYIGSVRTMVVAHNPDKEAYGNTEKTTPVRKPLMVLASVPRKVTPGEKARLPITVFAMEKKVKNVSVRLKNNGLFKVIGNAVQNVSFSQPDEKMVYFDVEVLKNGIGTLEVIASGNGEKASYDVEIDVVNPNTETIEVVDVLLEPNSSKTVTFETFGVTGSNKAAVELSTLPAMDFNSRLNYLIRYPHGCVEQTTSSVFPQLFLNDVFDLSENKKKKIQKNIQIGIDRLAHYQKPNGGFGYWRGSNTANDWSTSYAGHFLIEAEQKGFVMPIGFKNKWVNYQKQAAKNWRFNDRRYYRDGLAQAYRLYTLALAGSPDLSSMNRLRETRGISNESKLRLAAAYALVGQKEAAESIINKTPLDFKSEKYNYYTYGSTNRNKAMALETFVLLKNHDKSKSISKGIAKVLSDRSYMSTQTTAYSLLAMAKYARFIGGKGIDLQFATNGKNNTSIKSSKTLATRDLVINEGTNSVELKNNKNNTIYVRVVNQGILPVGKEKVEKRNLTATVAFKNKNGSILNVAKLPQGTDFVAEVTISNGTNEVVKDMALSNIFPSGWEIVNTRFTDFGSFAENKVDHTDIRDDRANFYFDLGKYETKTFRVLLNSSYLGNYYLPGVQCEAMYDDDYFVRTKGQWVEVVK</sequence>
<evidence type="ECO:0000313" key="6">
    <source>
        <dbReference type="Proteomes" id="UP001596997"/>
    </source>
</evidence>